<organism evidence="1 2">
    <name type="scientific">Ruegeria pomeroyi</name>
    <dbReference type="NCBI Taxonomy" id="89184"/>
    <lineage>
        <taxon>Bacteria</taxon>
        <taxon>Pseudomonadati</taxon>
        <taxon>Pseudomonadota</taxon>
        <taxon>Alphaproteobacteria</taxon>
        <taxon>Rhodobacterales</taxon>
        <taxon>Roseobacteraceae</taxon>
        <taxon>Ruegeria</taxon>
    </lineage>
</organism>
<accession>A0A9Q3WJ24</accession>
<dbReference type="Proteomes" id="UP000813672">
    <property type="component" value="Unassembled WGS sequence"/>
</dbReference>
<reference evidence="1" key="1">
    <citation type="journal article" date="2021" name="Environ. Microbiol.">
        <title>Cryptic niche differentiation of novel sediment ecotypes of Rugeria pomeroyi correlates with nitrate respiration.</title>
        <authorList>
            <person name="Lin X."/>
            <person name="McNichol J."/>
            <person name="Chu X."/>
            <person name="Qian Y."/>
            <person name="Luo H."/>
        </authorList>
    </citation>
    <scope>NUCLEOTIDE SEQUENCE</scope>
    <source>
        <strain evidence="1">SZCCDBB064</strain>
    </source>
</reference>
<dbReference type="RefSeq" id="WP_234218596.1">
    <property type="nucleotide sequence ID" value="NZ_JAGQAF010000002.1"/>
</dbReference>
<name>A0A9Q3WJ24_9RHOB</name>
<comment type="caution">
    <text evidence="1">The sequence shown here is derived from an EMBL/GenBank/DDBJ whole genome shotgun (WGS) entry which is preliminary data.</text>
</comment>
<dbReference type="EMBL" id="JAGQAF010000002">
    <property type="protein sequence ID" value="MCE8536755.1"/>
    <property type="molecule type" value="Genomic_DNA"/>
</dbReference>
<protein>
    <submittedName>
        <fullName evidence="1">Uncharacterized protein</fullName>
    </submittedName>
</protein>
<sequence length="143" mass="14488">MRALTSDRNTPAAQGDARQGAVAAGERIFAGALIMRNATGYLVKGATALNLAGVGRAEEASDITGGADGDISVPYRPGVFLYRNDLSDPVTLADCGSVCFAVNGQTVAATGGTGTRSKAGIVDMIDPNGACVRLDEALTKIAN</sequence>
<evidence type="ECO:0000313" key="2">
    <source>
        <dbReference type="Proteomes" id="UP000813672"/>
    </source>
</evidence>
<evidence type="ECO:0000313" key="1">
    <source>
        <dbReference type="EMBL" id="MCE8536755.1"/>
    </source>
</evidence>
<proteinExistence type="predicted"/>
<gene>
    <name evidence="1" type="ORF">KBY27_04735</name>
</gene>
<dbReference type="AlphaFoldDB" id="A0A9Q3WJ24"/>